<accession>A0ABV8NHU0</accession>
<dbReference type="Gene3D" id="1.50.10.100">
    <property type="entry name" value="Chondroitin AC/alginate lyase"/>
    <property type="match status" value="1"/>
</dbReference>
<dbReference type="InterPro" id="IPR003159">
    <property type="entry name" value="Lyase_8_central_dom"/>
</dbReference>
<gene>
    <name evidence="12" type="ORF">ACFOUY_07400</name>
</gene>
<feature type="domain" description="Polysaccharide lyase family 8 C-terminal" evidence="10">
    <location>
        <begin position="605"/>
        <end position="673"/>
    </location>
</feature>
<dbReference type="RefSeq" id="WP_378959851.1">
    <property type="nucleotide sequence ID" value="NZ_JBHRXC010000016.1"/>
</dbReference>
<evidence type="ECO:0000259" key="10">
    <source>
        <dbReference type="Pfam" id="PF02884"/>
    </source>
</evidence>
<dbReference type="PANTHER" id="PTHR38481">
    <property type="entry name" value="HYALURONATE LYASE"/>
    <property type="match status" value="1"/>
</dbReference>
<evidence type="ECO:0000259" key="9">
    <source>
        <dbReference type="Pfam" id="PF02278"/>
    </source>
</evidence>
<evidence type="ECO:0000313" key="13">
    <source>
        <dbReference type="Proteomes" id="UP001595792"/>
    </source>
</evidence>
<dbReference type="PANTHER" id="PTHR38481:SF1">
    <property type="entry name" value="HYALURONATE LYASE"/>
    <property type="match status" value="1"/>
</dbReference>
<keyword evidence="5" id="KW-0106">Calcium</keyword>
<dbReference type="InterPro" id="IPR038970">
    <property type="entry name" value="Lyase_8"/>
</dbReference>
<dbReference type="InterPro" id="IPR011013">
    <property type="entry name" value="Gal_mutarotase_sf_dom"/>
</dbReference>
<keyword evidence="13" id="KW-1185">Reference proteome</keyword>
<feature type="domain" description="Polysaccharide lyase 8 N-terminal alpha-helical" evidence="11">
    <location>
        <begin position="52"/>
        <end position="298"/>
    </location>
</feature>
<comment type="subunit">
    <text evidence="3">Monomer.</text>
</comment>
<organism evidence="12 13">
    <name type="scientific">Pedobacter jamesrossensis</name>
    <dbReference type="NCBI Taxonomy" id="1908238"/>
    <lineage>
        <taxon>Bacteria</taxon>
        <taxon>Pseudomonadati</taxon>
        <taxon>Bacteroidota</taxon>
        <taxon>Sphingobacteriia</taxon>
        <taxon>Sphingobacteriales</taxon>
        <taxon>Sphingobacteriaceae</taxon>
        <taxon>Pedobacter</taxon>
    </lineage>
</organism>
<dbReference type="InterPro" id="IPR004103">
    <property type="entry name" value="Lyase_8_C"/>
</dbReference>
<evidence type="ECO:0000256" key="5">
    <source>
        <dbReference type="ARBA" id="ARBA00022837"/>
    </source>
</evidence>
<dbReference type="Pfam" id="PF08124">
    <property type="entry name" value="Lyase_8_N"/>
    <property type="match status" value="1"/>
</dbReference>
<dbReference type="Proteomes" id="UP001595792">
    <property type="component" value="Unassembled WGS sequence"/>
</dbReference>
<feature type="signal peptide" evidence="8">
    <location>
        <begin position="1"/>
        <end position="24"/>
    </location>
</feature>
<evidence type="ECO:0000256" key="8">
    <source>
        <dbReference type="SAM" id="SignalP"/>
    </source>
</evidence>
<dbReference type="SUPFAM" id="SSF49863">
    <property type="entry name" value="Hyaluronate lyase-like, C-terminal domain"/>
    <property type="match status" value="1"/>
</dbReference>
<dbReference type="GO" id="GO:0016829">
    <property type="term" value="F:lyase activity"/>
    <property type="evidence" value="ECO:0007669"/>
    <property type="project" value="UniProtKB-KW"/>
</dbReference>
<protein>
    <submittedName>
        <fullName evidence="12">Polysaccharide lyase family 8 super-sandwich domain-containing protein</fullName>
    </submittedName>
</protein>
<reference evidence="13" key="1">
    <citation type="journal article" date="2019" name="Int. J. Syst. Evol. Microbiol.">
        <title>The Global Catalogue of Microorganisms (GCM) 10K type strain sequencing project: providing services to taxonomists for standard genome sequencing and annotation.</title>
        <authorList>
            <consortium name="The Broad Institute Genomics Platform"/>
            <consortium name="The Broad Institute Genome Sequencing Center for Infectious Disease"/>
            <person name="Wu L."/>
            <person name="Ma J."/>
        </authorList>
    </citation>
    <scope>NUCLEOTIDE SEQUENCE [LARGE SCALE GENOMIC DNA]</scope>
    <source>
        <strain evidence="13">CCM 8689</strain>
    </source>
</reference>
<comment type="caution">
    <text evidence="12">The sequence shown here is derived from an EMBL/GenBank/DDBJ whole genome shotgun (WGS) entry which is preliminary data.</text>
</comment>
<comment type="cofactor">
    <cofactor evidence="1">
        <name>Ca(2+)</name>
        <dbReference type="ChEBI" id="CHEBI:29108"/>
    </cofactor>
</comment>
<dbReference type="Pfam" id="PF02884">
    <property type="entry name" value="Lyase_8_C"/>
    <property type="match status" value="1"/>
</dbReference>
<dbReference type="SUPFAM" id="SSF74650">
    <property type="entry name" value="Galactose mutarotase-like"/>
    <property type="match status" value="1"/>
</dbReference>
<comment type="similarity">
    <text evidence="2">Belongs to the polysaccharide lyase 8 family.</text>
</comment>
<keyword evidence="6 12" id="KW-0456">Lyase</keyword>
<keyword evidence="4 8" id="KW-0732">Signal</keyword>
<evidence type="ECO:0000256" key="3">
    <source>
        <dbReference type="ARBA" id="ARBA00011245"/>
    </source>
</evidence>
<sequence length="707" mass="79287">MSCFLHKFCVLLLVLTLGAKFSYSQDEFALIESRINDYLKAEVEPEKLNQDVKKYISDITGEGYWPAINYSSVAETSWEPLLHLKRVKQFSLTLALKGQGIEKNSKLESLTVKALRYWLAKNPKSNNWFQNDIASPTTIGEILLLLKNTRILPTSLQDSLLKSMEQGNVVKAIGANKLDIATHIIYRASLTKDKALMDSAVHQAFLPITLDNREGLQKDYSYLQHGPQLQIASYGQVFLNGEYKVASWLLGTSYALSSEKVKILDHYLNETFLKTIRGRYIDFNTEGRGVSRNDVLDKIDITAKGGPNALLALVEKVNPENALALGAAQKRIMQKEAPSFMIKPAHIHFWKADYTVHNRSAYSFNLRSVSKRTVRAEAGNKENLLAKFLPDGSTNIQRSGQEYFNIMPVWEWDKIPGVTGRDYPIDQKLTIEWGERGVGVFVGGVSDGVYGASAYQLNYNEVTAKKAWFFFDGEVVCLGAAINSFAKEAITTTVNQAWQKGRVKALANNKFISVDNTLSSMDLKWIWHDSVGYYFPKGGKLKLSNQVQKGSWSLINLNRSKEQVKGKVFKLWFEHGLDPADDSYAYIVRPGVSEKDMLKPYADVEILSNDGAIQAVKNNALNMLQAVFHEPGILNGPNFSLKVDRACIVLIKNTSTTTPTVYVADPTQTLTQVKLSFNSQWVKENEERSISFPNGSDKGKSVSFQFE</sequence>
<feature type="chain" id="PRO_5045377277" evidence="8">
    <location>
        <begin position="25"/>
        <end position="707"/>
    </location>
</feature>
<feature type="region of interest" description="Disordered" evidence="7">
    <location>
        <begin position="688"/>
        <end position="707"/>
    </location>
</feature>
<dbReference type="Gene3D" id="2.70.98.10">
    <property type="match status" value="1"/>
</dbReference>
<evidence type="ECO:0000256" key="1">
    <source>
        <dbReference type="ARBA" id="ARBA00001913"/>
    </source>
</evidence>
<proteinExistence type="inferred from homology"/>
<name>A0ABV8NHU0_9SPHI</name>
<evidence type="ECO:0000256" key="4">
    <source>
        <dbReference type="ARBA" id="ARBA00022729"/>
    </source>
</evidence>
<evidence type="ECO:0000256" key="6">
    <source>
        <dbReference type="ARBA" id="ARBA00023239"/>
    </source>
</evidence>
<dbReference type="InterPro" id="IPR011071">
    <property type="entry name" value="Lyase_8-like_C"/>
</dbReference>
<dbReference type="EMBL" id="JBHSBY010000034">
    <property type="protein sequence ID" value="MFC4196520.1"/>
    <property type="molecule type" value="Genomic_DNA"/>
</dbReference>
<evidence type="ECO:0000259" key="11">
    <source>
        <dbReference type="Pfam" id="PF08124"/>
    </source>
</evidence>
<evidence type="ECO:0000256" key="2">
    <source>
        <dbReference type="ARBA" id="ARBA00006699"/>
    </source>
</evidence>
<dbReference type="SUPFAM" id="SSF48230">
    <property type="entry name" value="Chondroitin AC/alginate lyase"/>
    <property type="match status" value="1"/>
</dbReference>
<dbReference type="InterPro" id="IPR014718">
    <property type="entry name" value="GH-type_carb-bd"/>
</dbReference>
<evidence type="ECO:0000256" key="7">
    <source>
        <dbReference type="SAM" id="MobiDB-lite"/>
    </source>
</evidence>
<dbReference type="Gene3D" id="2.60.220.10">
    <property type="entry name" value="Polysaccharide lyase family 8-like, C-terminal"/>
    <property type="match status" value="1"/>
</dbReference>
<dbReference type="InterPro" id="IPR008929">
    <property type="entry name" value="Chondroitin_lyas"/>
</dbReference>
<evidence type="ECO:0000313" key="12">
    <source>
        <dbReference type="EMBL" id="MFC4196520.1"/>
    </source>
</evidence>
<dbReference type="Pfam" id="PF02278">
    <property type="entry name" value="Lyase_8"/>
    <property type="match status" value="1"/>
</dbReference>
<feature type="domain" description="Polysaccharide lyase family 8 central" evidence="9">
    <location>
        <begin position="346"/>
        <end position="593"/>
    </location>
</feature>
<dbReference type="InterPro" id="IPR012970">
    <property type="entry name" value="Lyase_8_alpha_N"/>
</dbReference>